<feature type="chain" id="PRO_5012409443" description="YXWGXW repeat-containing protein" evidence="1">
    <location>
        <begin position="25"/>
        <end position="103"/>
    </location>
</feature>
<evidence type="ECO:0000256" key="1">
    <source>
        <dbReference type="SAM" id="SignalP"/>
    </source>
</evidence>
<sequence length="103" mass="12210">MRNAILAITSAAAIGLLATTSASAMPIEPPAAPPSYVDQVGWVCNSWGRCWWRPNYYRPYYGYYGNQYDDDEPRYYRSHRWDGYYDRPNYWGGWHRRRDDDND</sequence>
<dbReference type="Proteomes" id="UP000190675">
    <property type="component" value="Chromosome I"/>
</dbReference>
<evidence type="ECO:0000313" key="3">
    <source>
        <dbReference type="Proteomes" id="UP000190675"/>
    </source>
</evidence>
<dbReference type="EMBL" id="LT670818">
    <property type="protein sequence ID" value="SHH06942.1"/>
    <property type="molecule type" value="Genomic_DNA"/>
</dbReference>
<dbReference type="AlphaFoldDB" id="A0A1M5PZ39"/>
<accession>A0A1M5PZ39</accession>
<protein>
    <recommendedName>
        <fullName evidence="4">YXWGXW repeat-containing protein</fullName>
    </recommendedName>
</protein>
<keyword evidence="1" id="KW-0732">Signal</keyword>
<dbReference type="RefSeq" id="WP_079568695.1">
    <property type="nucleotide sequence ID" value="NZ_LT670818.1"/>
</dbReference>
<dbReference type="OrthoDB" id="8255899at2"/>
<proteinExistence type="predicted"/>
<evidence type="ECO:0008006" key="4">
    <source>
        <dbReference type="Google" id="ProtNLM"/>
    </source>
</evidence>
<feature type="signal peptide" evidence="1">
    <location>
        <begin position="1"/>
        <end position="24"/>
    </location>
</feature>
<evidence type="ECO:0000313" key="2">
    <source>
        <dbReference type="EMBL" id="SHH06942.1"/>
    </source>
</evidence>
<gene>
    <name evidence="2" type="ORF">SAMN05444169_5573</name>
</gene>
<organism evidence="2 3">
    <name type="scientific">Bradyrhizobium erythrophlei</name>
    <dbReference type="NCBI Taxonomy" id="1437360"/>
    <lineage>
        <taxon>Bacteria</taxon>
        <taxon>Pseudomonadati</taxon>
        <taxon>Pseudomonadota</taxon>
        <taxon>Alphaproteobacteria</taxon>
        <taxon>Hyphomicrobiales</taxon>
        <taxon>Nitrobacteraceae</taxon>
        <taxon>Bradyrhizobium</taxon>
    </lineage>
</organism>
<reference evidence="2 3" key="1">
    <citation type="submission" date="2016-11" db="EMBL/GenBank/DDBJ databases">
        <authorList>
            <person name="Jaros S."/>
            <person name="Januszkiewicz K."/>
            <person name="Wedrychowicz H."/>
        </authorList>
    </citation>
    <scope>NUCLEOTIDE SEQUENCE [LARGE SCALE GENOMIC DNA]</scope>
    <source>
        <strain evidence="2 3">GAS242</strain>
    </source>
</reference>
<name>A0A1M5PZ39_9BRAD</name>